<organism evidence="2">
    <name type="scientific">Trypanosoma vivax (strain Y486)</name>
    <dbReference type="NCBI Taxonomy" id="1055687"/>
    <lineage>
        <taxon>Eukaryota</taxon>
        <taxon>Discoba</taxon>
        <taxon>Euglenozoa</taxon>
        <taxon>Kinetoplastea</taxon>
        <taxon>Metakinetoplastina</taxon>
        <taxon>Trypanosomatida</taxon>
        <taxon>Trypanosomatidae</taxon>
        <taxon>Trypanosoma</taxon>
        <taxon>Duttonella</taxon>
    </lineage>
</organism>
<feature type="region of interest" description="Disordered" evidence="1">
    <location>
        <begin position="69"/>
        <end position="90"/>
    </location>
</feature>
<reference evidence="2" key="1">
    <citation type="journal article" date="2012" name="Proc. Natl. Acad. Sci. U.S.A.">
        <title>Antigenic diversity is generated by distinct evolutionary mechanisms in African trypanosome species.</title>
        <authorList>
            <person name="Jackson A.P."/>
            <person name="Berry A."/>
            <person name="Aslett M."/>
            <person name="Allison H.C."/>
            <person name="Burton P."/>
            <person name="Vavrova-Anderson J."/>
            <person name="Brown R."/>
            <person name="Browne H."/>
            <person name="Corton N."/>
            <person name="Hauser H."/>
            <person name="Gamble J."/>
            <person name="Gilderthorp R."/>
            <person name="Marcello L."/>
            <person name="McQuillan J."/>
            <person name="Otto T.D."/>
            <person name="Quail M.A."/>
            <person name="Sanders M.J."/>
            <person name="van Tonder A."/>
            <person name="Ginger M.L."/>
            <person name="Field M.C."/>
            <person name="Barry J.D."/>
            <person name="Hertz-Fowler C."/>
            <person name="Berriman M."/>
        </authorList>
    </citation>
    <scope>NUCLEOTIDE SEQUENCE</scope>
    <source>
        <strain evidence="2">Y486</strain>
    </source>
</reference>
<gene>
    <name evidence="2" type="ORF">TVY486_1006100</name>
</gene>
<sequence>MPTKERSSGVFPIGCGPGDQEKLPRGGGMSAFTTLRSSKGGRGVYNFLDCNSDWMHSLALSKDVLATRASTTTSPQTDGMARGGRIMGNNNETKHMRHKHSVRGAPMCVAGIGDSSVAKRGVAPDAVDGLGSDCPTSGVGSGSVSRGGNVKGVLPIGQCDLTVPTNLRKEREKPAPIGINVAPMPSGFRIASDRTWGVFEPFFVKGSKQFAAQGKTRSFAPPRAIGLGDNELDQLCEPTTFGVAAGYRGVVTPSHQAGRLIVPRTREIMRPLPVGVSDSAAELRVEQHLPPQREWQLESIFSGSPTSASMWAAHDVPVSRPVYSDTPASNVDNDQKAWSDFCNEITDKICSDPEYELHPVEGVHQCEPSLQGFASDGGEQRQCTAFLGVSDVQSGGEVGVDDDPLRNFCWIWNRLQSAEEANAEAQGTDSEQALQSCTWAYSKTQATIIPQ</sequence>
<dbReference type="VEuPathDB" id="TriTrypDB:TvY486_1006100"/>
<dbReference type="AlphaFoldDB" id="G0U6Q5"/>
<name>G0U6Q5_TRYVY</name>
<dbReference type="EMBL" id="HE573026">
    <property type="protein sequence ID" value="CCC51559.1"/>
    <property type="molecule type" value="Genomic_DNA"/>
</dbReference>
<accession>G0U6Q5</accession>
<protein>
    <submittedName>
        <fullName evidence="2">Uncharacterized protein</fullName>
    </submittedName>
</protein>
<evidence type="ECO:0000313" key="2">
    <source>
        <dbReference type="EMBL" id="CCC51559.1"/>
    </source>
</evidence>
<proteinExistence type="predicted"/>
<evidence type="ECO:0000256" key="1">
    <source>
        <dbReference type="SAM" id="MobiDB-lite"/>
    </source>
</evidence>
<feature type="region of interest" description="Disordered" evidence="1">
    <location>
        <begin position="1"/>
        <end position="26"/>
    </location>
</feature>